<feature type="transmembrane region" description="Helical" evidence="7">
    <location>
        <begin position="148"/>
        <end position="175"/>
    </location>
</feature>
<feature type="transmembrane region" description="Helical" evidence="7">
    <location>
        <begin position="55"/>
        <end position="80"/>
    </location>
</feature>
<keyword evidence="2" id="KW-0813">Transport</keyword>
<dbReference type="RefSeq" id="WP_157391327.1">
    <property type="nucleotide sequence ID" value="NZ_WRPP01000007.1"/>
</dbReference>
<evidence type="ECO:0000256" key="5">
    <source>
        <dbReference type="ARBA" id="ARBA00022989"/>
    </source>
</evidence>
<evidence type="ECO:0000256" key="6">
    <source>
        <dbReference type="ARBA" id="ARBA00023136"/>
    </source>
</evidence>
<dbReference type="InterPro" id="IPR020846">
    <property type="entry name" value="MFS_dom"/>
</dbReference>
<evidence type="ECO:0000259" key="8">
    <source>
        <dbReference type="PROSITE" id="PS50850"/>
    </source>
</evidence>
<proteinExistence type="predicted"/>
<comment type="subcellular location">
    <subcellularLocation>
        <location evidence="1">Cell membrane</location>
        <topology evidence="1">Multi-pass membrane protein</topology>
    </subcellularLocation>
</comment>
<evidence type="ECO:0000313" key="9">
    <source>
        <dbReference type="EMBL" id="MVU81700.1"/>
    </source>
</evidence>
<keyword evidence="6 7" id="KW-0472">Membrane</keyword>
<dbReference type="AlphaFoldDB" id="A0A7K1V4W9"/>
<feature type="domain" description="Major facilitator superfamily (MFS) profile" evidence="8">
    <location>
        <begin position="26"/>
        <end position="406"/>
    </location>
</feature>
<name>A0A7K1V4W9_9NOCA</name>
<dbReference type="GO" id="GO:0005886">
    <property type="term" value="C:plasma membrane"/>
    <property type="evidence" value="ECO:0007669"/>
    <property type="project" value="UniProtKB-SubCell"/>
</dbReference>
<keyword evidence="4 7" id="KW-0812">Transmembrane</keyword>
<reference evidence="9 10" key="1">
    <citation type="submission" date="2019-12" db="EMBL/GenBank/DDBJ databases">
        <title>Nocardia sp. nov. ET3-3 isolated from soil.</title>
        <authorList>
            <person name="Kanchanasin P."/>
            <person name="Tanasupawat S."/>
            <person name="Yuki M."/>
            <person name="Kudo T."/>
        </authorList>
    </citation>
    <scope>NUCLEOTIDE SEQUENCE [LARGE SCALE GENOMIC DNA]</scope>
    <source>
        <strain evidence="9 10">ET3-3</strain>
    </source>
</reference>
<accession>A0A7K1V4W9</accession>
<dbReference type="SUPFAM" id="SSF103473">
    <property type="entry name" value="MFS general substrate transporter"/>
    <property type="match status" value="1"/>
</dbReference>
<dbReference type="Pfam" id="PF07690">
    <property type="entry name" value="MFS_1"/>
    <property type="match status" value="1"/>
</dbReference>
<protein>
    <submittedName>
        <fullName evidence="9">MFS transporter</fullName>
    </submittedName>
</protein>
<dbReference type="InterPro" id="IPR011701">
    <property type="entry name" value="MFS"/>
</dbReference>
<evidence type="ECO:0000313" key="10">
    <source>
        <dbReference type="Proteomes" id="UP000466794"/>
    </source>
</evidence>
<feature type="transmembrane region" description="Helical" evidence="7">
    <location>
        <begin position="25"/>
        <end position="43"/>
    </location>
</feature>
<feature type="transmembrane region" description="Helical" evidence="7">
    <location>
        <begin position="317"/>
        <end position="340"/>
    </location>
</feature>
<organism evidence="9 10">
    <name type="scientific">Nocardia terrae</name>
    <dbReference type="NCBI Taxonomy" id="2675851"/>
    <lineage>
        <taxon>Bacteria</taxon>
        <taxon>Bacillati</taxon>
        <taxon>Actinomycetota</taxon>
        <taxon>Actinomycetes</taxon>
        <taxon>Mycobacteriales</taxon>
        <taxon>Nocardiaceae</taxon>
        <taxon>Nocardia</taxon>
    </lineage>
</organism>
<evidence type="ECO:0000256" key="4">
    <source>
        <dbReference type="ARBA" id="ARBA00022692"/>
    </source>
</evidence>
<feature type="transmembrane region" description="Helical" evidence="7">
    <location>
        <begin position="384"/>
        <end position="401"/>
    </location>
</feature>
<dbReference type="PANTHER" id="PTHR23517">
    <property type="entry name" value="RESISTANCE PROTEIN MDTM, PUTATIVE-RELATED-RELATED"/>
    <property type="match status" value="1"/>
</dbReference>
<dbReference type="InterPro" id="IPR036259">
    <property type="entry name" value="MFS_trans_sf"/>
</dbReference>
<dbReference type="GO" id="GO:0022857">
    <property type="term" value="F:transmembrane transporter activity"/>
    <property type="evidence" value="ECO:0007669"/>
    <property type="project" value="InterPro"/>
</dbReference>
<sequence length="437" mass="44800">MVNNSIRPGPGGAAHPASYHLPRPAAFWLLVAALALMLFASSAPSPLYPVYQQQWHYSALVSTGVYATNVLALLVTLLVAGSLSDHVGRRPVLFTAAVAALAGTLIFAEARSVTWLFLARGIQGIAAGLSTGAISAALIDLQPSGSRLGVLMSSIAAGAGSAAGAMSCGLLVAFAPAPTHLVFWLLAAAYAVLIMGVTVMPETVAPDGRALGSLIPKVSVPQSVRSVFQTLLPSIVATWALGGLYLSLGGALMRTQFQLTSPLAGGLVILALQGASLTAAVLTREWTIDRLLRGGPTFLITGVAVALTGVATREVWLFLIGSSIAGIGCGPTFTGILRMLTGLTEADRRAEVITATYVAAYLAFSLPAVLAGLCLSRFDLPTTAFGYGVIVLVLELVAVLSSRRHHGALNTLTAAPPCPAPCPGTVAANPRVVAAHA</sequence>
<keyword evidence="5 7" id="KW-1133">Transmembrane helix</keyword>
<evidence type="ECO:0000256" key="1">
    <source>
        <dbReference type="ARBA" id="ARBA00004651"/>
    </source>
</evidence>
<keyword evidence="3" id="KW-1003">Cell membrane</keyword>
<feature type="transmembrane region" description="Helical" evidence="7">
    <location>
        <begin position="294"/>
        <end position="311"/>
    </location>
</feature>
<keyword evidence="10" id="KW-1185">Reference proteome</keyword>
<dbReference type="InterPro" id="IPR050171">
    <property type="entry name" value="MFS_Transporters"/>
</dbReference>
<comment type="caution">
    <text evidence="9">The sequence shown here is derived from an EMBL/GenBank/DDBJ whole genome shotgun (WGS) entry which is preliminary data.</text>
</comment>
<feature type="transmembrane region" description="Helical" evidence="7">
    <location>
        <begin position="352"/>
        <end position="378"/>
    </location>
</feature>
<dbReference type="Proteomes" id="UP000466794">
    <property type="component" value="Unassembled WGS sequence"/>
</dbReference>
<dbReference type="PANTHER" id="PTHR23517:SF3">
    <property type="entry name" value="INTEGRAL MEMBRANE TRANSPORT PROTEIN"/>
    <property type="match status" value="1"/>
</dbReference>
<dbReference type="PROSITE" id="PS50850">
    <property type="entry name" value="MFS"/>
    <property type="match status" value="1"/>
</dbReference>
<evidence type="ECO:0000256" key="3">
    <source>
        <dbReference type="ARBA" id="ARBA00022475"/>
    </source>
</evidence>
<feature type="transmembrane region" description="Helical" evidence="7">
    <location>
        <begin position="122"/>
        <end position="141"/>
    </location>
</feature>
<dbReference type="Gene3D" id="1.20.1250.20">
    <property type="entry name" value="MFS general substrate transporter like domains"/>
    <property type="match status" value="1"/>
</dbReference>
<feature type="transmembrane region" description="Helical" evidence="7">
    <location>
        <begin position="259"/>
        <end position="282"/>
    </location>
</feature>
<evidence type="ECO:0000256" key="7">
    <source>
        <dbReference type="SAM" id="Phobius"/>
    </source>
</evidence>
<gene>
    <name evidence="9" type="ORF">GPX89_31245</name>
</gene>
<feature type="transmembrane region" description="Helical" evidence="7">
    <location>
        <begin position="231"/>
        <end position="253"/>
    </location>
</feature>
<evidence type="ECO:0000256" key="2">
    <source>
        <dbReference type="ARBA" id="ARBA00022448"/>
    </source>
</evidence>
<feature type="transmembrane region" description="Helical" evidence="7">
    <location>
        <begin position="92"/>
        <end position="110"/>
    </location>
</feature>
<feature type="transmembrane region" description="Helical" evidence="7">
    <location>
        <begin position="181"/>
        <end position="200"/>
    </location>
</feature>
<dbReference type="EMBL" id="WRPP01000007">
    <property type="protein sequence ID" value="MVU81700.1"/>
    <property type="molecule type" value="Genomic_DNA"/>
</dbReference>